<dbReference type="Proteomes" id="UP000812267">
    <property type="component" value="Unassembled WGS sequence"/>
</dbReference>
<dbReference type="InterPro" id="IPR002611">
    <property type="entry name" value="IstB_ATP-bd"/>
</dbReference>
<protein>
    <submittedName>
        <fullName evidence="2">ATP-binding protein</fullName>
    </submittedName>
</protein>
<reference evidence="2" key="1">
    <citation type="submission" date="2021-06" db="EMBL/GenBank/DDBJ databases">
        <title>Novel Mycoplasma species detected in California sea lions (Zalophus californianus) from the USA.</title>
        <authorList>
            <person name="Volokhov D.V."/>
            <person name="Furtak V.A."/>
            <person name="Zagorodnyaya T.A."/>
        </authorList>
    </citation>
    <scope>NUCLEOTIDE SEQUENCE [LARGE SCALE GENOMIC DNA]</scope>
    <source>
        <strain evidence="2">CSL 4779</strain>
    </source>
</reference>
<feature type="domain" description="IstB-like ATP-binding" evidence="1">
    <location>
        <begin position="153"/>
        <end position="235"/>
    </location>
</feature>
<name>A0ABS6DRK9_9MOLU</name>
<dbReference type="PANTHER" id="PTHR30050">
    <property type="entry name" value="CHROMOSOMAL REPLICATION INITIATOR PROTEIN DNAA"/>
    <property type="match status" value="1"/>
</dbReference>
<organism evidence="2 3">
    <name type="scientific">Mycoplasma zalophidermidis</name>
    <dbReference type="NCBI Taxonomy" id="398174"/>
    <lineage>
        <taxon>Bacteria</taxon>
        <taxon>Bacillati</taxon>
        <taxon>Mycoplasmatota</taxon>
        <taxon>Mollicutes</taxon>
        <taxon>Mycoplasmataceae</taxon>
        <taxon>Mycoplasma</taxon>
    </lineage>
</organism>
<evidence type="ECO:0000313" key="2">
    <source>
        <dbReference type="EMBL" id="MBU4693561.1"/>
    </source>
</evidence>
<dbReference type="RefSeq" id="WP_216505353.1">
    <property type="nucleotide sequence ID" value="NZ_JAHMHJ010000001.1"/>
</dbReference>
<evidence type="ECO:0000259" key="1">
    <source>
        <dbReference type="Pfam" id="PF01695"/>
    </source>
</evidence>
<sequence length="291" mass="33907">MNYSINNKVFIENNDEYKAKILKSIEKCVKLKSMLAENKVTWEELFEFLPEILAIKDSIENPNFTPFIYSLKRNNKGILVFSKQPADNEFRKLININNNLWLTDIFPVNTKLTTQRMIINSRSKIELELRCNMIKEYLLNKSNISFKGFYVHGKYSTSKTQFAQAIATEWAKSGITTVYMTTQALFNYLKSSFDNNRHEGTEIIQKLKDVDALIIDDLGGESPNAWFVFEILNDIITHRINLNKNTNFLSAMSYEKLNYYYINHRSLKSEAHKANALIHKIESITLPFEID</sequence>
<keyword evidence="2" id="KW-0547">Nucleotide-binding</keyword>
<dbReference type="GO" id="GO:0005524">
    <property type="term" value="F:ATP binding"/>
    <property type="evidence" value="ECO:0007669"/>
    <property type="project" value="UniProtKB-KW"/>
</dbReference>
<gene>
    <name evidence="2" type="ORF">KQ878_01525</name>
</gene>
<evidence type="ECO:0000313" key="3">
    <source>
        <dbReference type="Proteomes" id="UP000812267"/>
    </source>
</evidence>
<dbReference type="Pfam" id="PF01695">
    <property type="entry name" value="IstB_IS21"/>
    <property type="match status" value="1"/>
</dbReference>
<proteinExistence type="predicted"/>
<keyword evidence="2" id="KW-0067">ATP-binding</keyword>
<accession>A0ABS6DRK9</accession>
<comment type="caution">
    <text evidence="2">The sequence shown here is derived from an EMBL/GenBank/DDBJ whole genome shotgun (WGS) entry which is preliminary data.</text>
</comment>
<dbReference type="EMBL" id="JAHMHK010000001">
    <property type="protein sequence ID" value="MBU4693561.1"/>
    <property type="molecule type" value="Genomic_DNA"/>
</dbReference>
<dbReference type="PANTHER" id="PTHR30050:SF4">
    <property type="entry name" value="ATP-BINDING PROTEIN RV3427C IN INSERTION SEQUENCE-RELATED"/>
    <property type="match status" value="1"/>
</dbReference>
<keyword evidence="3" id="KW-1185">Reference proteome</keyword>